<reference evidence="2 3" key="1">
    <citation type="journal article" date="2016" name="Front. Microbiol.">
        <title>Genomic Resource of Rice Seed Associated Bacteria.</title>
        <authorList>
            <person name="Midha S."/>
            <person name="Bansal K."/>
            <person name="Sharma S."/>
            <person name="Kumar N."/>
            <person name="Patil P.P."/>
            <person name="Chaudhry V."/>
            <person name="Patil P.B."/>
        </authorList>
    </citation>
    <scope>NUCLEOTIDE SEQUENCE [LARGE SCALE GENOMIC DNA]</scope>
    <source>
        <strain evidence="2 3">NS359</strain>
    </source>
</reference>
<feature type="compositionally biased region" description="Basic and acidic residues" evidence="1">
    <location>
        <begin position="78"/>
        <end position="90"/>
    </location>
</feature>
<comment type="caution">
    <text evidence="2">The sequence shown here is derived from an EMBL/GenBank/DDBJ whole genome shotgun (WGS) entry which is preliminary data.</text>
</comment>
<evidence type="ECO:0000313" key="2">
    <source>
        <dbReference type="EMBL" id="KTR46974.1"/>
    </source>
</evidence>
<name>A0A147DM05_9MICO</name>
<evidence type="ECO:0000313" key="3">
    <source>
        <dbReference type="Proteomes" id="UP000072763"/>
    </source>
</evidence>
<dbReference type="AlphaFoldDB" id="A0A147DM05"/>
<dbReference type="PATRIC" id="fig|465820.4.peg.354"/>
<dbReference type="Proteomes" id="UP000072763">
    <property type="component" value="Unassembled WGS sequence"/>
</dbReference>
<protein>
    <submittedName>
        <fullName evidence="2">Uncharacterized protein</fullName>
    </submittedName>
</protein>
<proteinExistence type="predicted"/>
<feature type="region of interest" description="Disordered" evidence="1">
    <location>
        <begin position="77"/>
        <end position="98"/>
    </location>
</feature>
<organism evidence="2 3">
    <name type="scientific">Curtobacterium oceanosedimentum</name>
    <dbReference type="NCBI Taxonomy" id="465820"/>
    <lineage>
        <taxon>Bacteria</taxon>
        <taxon>Bacillati</taxon>
        <taxon>Actinomycetota</taxon>
        <taxon>Actinomycetes</taxon>
        <taxon>Micrococcales</taxon>
        <taxon>Microbacteriaceae</taxon>
        <taxon>Curtobacterium</taxon>
    </lineage>
</organism>
<dbReference type="EMBL" id="LDRC01000111">
    <property type="protein sequence ID" value="KTR46974.1"/>
    <property type="molecule type" value="Genomic_DNA"/>
</dbReference>
<sequence>MDMPAEMISPLADSTTMPGHLGTGQECGVRERGALGEGVELEAVGDALSHRVAIAPLRAPDAEWVLEELRGFAKIHSHRGDPSGAREPERCSPLGLLGRGVRPDSDALERLVRAQSPPELFQVVDAHVCAGGDQAVRGDRPGSGEDRAEFFVTNEPATFRMLGDESHRFDALDVEDVGLGGGLDRQWGDHGAPWAGWAVIDEWGVPSWSTLTYRWGWEHQ</sequence>
<feature type="region of interest" description="Disordered" evidence="1">
    <location>
        <begin position="1"/>
        <end position="27"/>
    </location>
</feature>
<gene>
    <name evidence="2" type="ORF">NS359_15415</name>
</gene>
<accession>A0A147DM05</accession>
<evidence type="ECO:0000256" key="1">
    <source>
        <dbReference type="SAM" id="MobiDB-lite"/>
    </source>
</evidence>